<reference evidence="2" key="1">
    <citation type="submission" date="2021-05" db="EMBL/GenBank/DDBJ databases">
        <title>Comparative genomics of three Colletotrichum scovillei strains and genetic complementation revealed genes involved fungal growth and virulence on chili pepper.</title>
        <authorList>
            <person name="Hsieh D.-K."/>
            <person name="Chuang S.-C."/>
            <person name="Chen C.-Y."/>
            <person name="Chao Y.-T."/>
            <person name="Lu M.-Y.J."/>
            <person name="Lee M.-H."/>
            <person name="Shih M.-C."/>
        </authorList>
    </citation>
    <scope>NUCLEOTIDE SEQUENCE</scope>
    <source>
        <strain evidence="2">Coll-153</strain>
    </source>
</reference>
<sequence length="78" mass="8731">GLYEQSICALFIGSHCICLHHESLNWLSIFIAIESLNVSQWHTRCHWSGSMTRAEGPSGIITSRPHKSQTPKARPQST</sequence>
<accession>A0A9P7QQ52</accession>
<evidence type="ECO:0000256" key="1">
    <source>
        <dbReference type="SAM" id="MobiDB-lite"/>
    </source>
</evidence>
<gene>
    <name evidence="2" type="ORF">JMJ77_009004</name>
</gene>
<dbReference type="Proteomes" id="UP000699042">
    <property type="component" value="Unassembled WGS sequence"/>
</dbReference>
<organism evidence="2 3">
    <name type="scientific">Colletotrichum scovillei</name>
    <dbReference type="NCBI Taxonomy" id="1209932"/>
    <lineage>
        <taxon>Eukaryota</taxon>
        <taxon>Fungi</taxon>
        <taxon>Dikarya</taxon>
        <taxon>Ascomycota</taxon>
        <taxon>Pezizomycotina</taxon>
        <taxon>Sordariomycetes</taxon>
        <taxon>Hypocreomycetidae</taxon>
        <taxon>Glomerellales</taxon>
        <taxon>Glomerellaceae</taxon>
        <taxon>Colletotrichum</taxon>
        <taxon>Colletotrichum acutatum species complex</taxon>
    </lineage>
</organism>
<evidence type="ECO:0000313" key="3">
    <source>
        <dbReference type="Proteomes" id="UP000699042"/>
    </source>
</evidence>
<comment type="caution">
    <text evidence="2">The sequence shown here is derived from an EMBL/GenBank/DDBJ whole genome shotgun (WGS) entry which is preliminary data.</text>
</comment>
<evidence type="ECO:0000313" key="2">
    <source>
        <dbReference type="EMBL" id="KAG7040729.1"/>
    </source>
</evidence>
<proteinExistence type="predicted"/>
<feature type="region of interest" description="Disordered" evidence="1">
    <location>
        <begin position="52"/>
        <end position="78"/>
    </location>
</feature>
<dbReference type="AlphaFoldDB" id="A0A9P7QQ52"/>
<protein>
    <submittedName>
        <fullName evidence="2">Uncharacterized protein</fullName>
    </submittedName>
</protein>
<keyword evidence="3" id="KW-1185">Reference proteome</keyword>
<name>A0A9P7QQ52_9PEZI</name>
<dbReference type="EMBL" id="JAESDN010000018">
    <property type="protein sequence ID" value="KAG7040729.1"/>
    <property type="molecule type" value="Genomic_DNA"/>
</dbReference>
<feature type="non-terminal residue" evidence="2">
    <location>
        <position position="1"/>
    </location>
</feature>